<dbReference type="Proteomes" id="UP000326912">
    <property type="component" value="Unassembled WGS sequence"/>
</dbReference>
<feature type="transmembrane region" description="Helical" evidence="7">
    <location>
        <begin position="56"/>
        <end position="76"/>
    </location>
</feature>
<evidence type="ECO:0000259" key="8">
    <source>
        <dbReference type="PROSITE" id="PS51671"/>
    </source>
</evidence>
<dbReference type="GO" id="GO:0032259">
    <property type="term" value="P:methylation"/>
    <property type="evidence" value="ECO:0007669"/>
    <property type="project" value="UniProtKB-KW"/>
</dbReference>
<dbReference type="GO" id="GO:0005886">
    <property type="term" value="C:plasma membrane"/>
    <property type="evidence" value="ECO:0007669"/>
    <property type="project" value="UniProtKB-SubCell"/>
</dbReference>
<evidence type="ECO:0000256" key="6">
    <source>
        <dbReference type="ARBA" id="ARBA00023136"/>
    </source>
</evidence>
<keyword evidence="5 7" id="KW-1133">Transmembrane helix</keyword>
<organism evidence="9 10">
    <name type="scientific">Dictyobacter vulcani</name>
    <dbReference type="NCBI Taxonomy" id="2607529"/>
    <lineage>
        <taxon>Bacteria</taxon>
        <taxon>Bacillati</taxon>
        <taxon>Chloroflexota</taxon>
        <taxon>Ktedonobacteria</taxon>
        <taxon>Ktedonobacterales</taxon>
        <taxon>Dictyobacteraceae</taxon>
        <taxon>Dictyobacter</taxon>
    </lineage>
</organism>
<keyword evidence="3" id="KW-1003">Cell membrane</keyword>
<dbReference type="AlphaFoldDB" id="A0A5J4KPS7"/>
<dbReference type="PANTHER" id="PTHR33778">
    <property type="entry name" value="PROTEIN MGTC"/>
    <property type="match status" value="1"/>
</dbReference>
<comment type="subcellular location">
    <subcellularLocation>
        <location evidence="1">Cell membrane</location>
        <topology evidence="1">Multi-pass membrane protein</topology>
    </subcellularLocation>
</comment>
<keyword evidence="9" id="KW-0489">Methyltransferase</keyword>
<dbReference type="EMBL" id="BKZW01000003">
    <property type="protein sequence ID" value="GER91384.1"/>
    <property type="molecule type" value="Genomic_DNA"/>
</dbReference>
<name>A0A5J4KPS7_9CHLR</name>
<dbReference type="PRINTS" id="PR01837">
    <property type="entry name" value="MGTCSAPBPROT"/>
</dbReference>
<reference evidence="9 10" key="1">
    <citation type="submission" date="2019-10" db="EMBL/GenBank/DDBJ databases">
        <title>Dictyobacter vulcani sp. nov., within the class Ktedonobacteria, isolated from soil of volcanic Mt. Zao.</title>
        <authorList>
            <person name="Zheng Y."/>
            <person name="Wang C.M."/>
            <person name="Sakai Y."/>
            <person name="Abe K."/>
            <person name="Yokota A."/>
            <person name="Yabe S."/>
        </authorList>
    </citation>
    <scope>NUCLEOTIDE SEQUENCE [LARGE SCALE GENOMIC DNA]</scope>
    <source>
        <strain evidence="9 10">W12</strain>
    </source>
</reference>
<keyword evidence="9" id="KW-0808">Transferase</keyword>
<evidence type="ECO:0000256" key="2">
    <source>
        <dbReference type="ARBA" id="ARBA00009298"/>
    </source>
</evidence>
<dbReference type="GO" id="GO:0008168">
    <property type="term" value="F:methyltransferase activity"/>
    <property type="evidence" value="ECO:0007669"/>
    <property type="project" value="UniProtKB-KW"/>
</dbReference>
<dbReference type="InterPro" id="IPR049177">
    <property type="entry name" value="MgtC_SapB_SrpB_YhiD_N"/>
</dbReference>
<keyword evidence="4 7" id="KW-0812">Transmembrane</keyword>
<evidence type="ECO:0000256" key="4">
    <source>
        <dbReference type="ARBA" id="ARBA00022692"/>
    </source>
</evidence>
<feature type="domain" description="ACT" evidence="8">
    <location>
        <begin position="111"/>
        <end position="189"/>
    </location>
</feature>
<sequence length="194" mass="21162">MFTIISGYAFHDLTQVPHVQLDPTRIASYIIAGIGFLGGGSIYFRQDQQKVKGLTTAASVWVVAAIAMACGVGFLLEATITTIMALMILVAMRYLEAVVLPYKNRHVHSIIVSSGSDKEGFLIGSIYDILDKLQIQVISMDIRTKKVEDGNDLRTLQIDCYCGDKSVMAQAIDKIQSLKGIKSIKTSARKSTGD</sequence>
<evidence type="ECO:0000256" key="5">
    <source>
        <dbReference type="ARBA" id="ARBA00022989"/>
    </source>
</evidence>
<evidence type="ECO:0000313" key="9">
    <source>
        <dbReference type="EMBL" id="GER91384.1"/>
    </source>
</evidence>
<gene>
    <name evidence="9" type="ORF">KDW_55460</name>
</gene>
<dbReference type="PANTHER" id="PTHR33778:SF1">
    <property type="entry name" value="MAGNESIUM TRANSPORTER YHID-RELATED"/>
    <property type="match status" value="1"/>
</dbReference>
<evidence type="ECO:0000256" key="7">
    <source>
        <dbReference type="SAM" id="Phobius"/>
    </source>
</evidence>
<dbReference type="PROSITE" id="PS51671">
    <property type="entry name" value="ACT"/>
    <property type="match status" value="1"/>
</dbReference>
<evidence type="ECO:0000256" key="3">
    <source>
        <dbReference type="ARBA" id="ARBA00022475"/>
    </source>
</evidence>
<keyword evidence="10" id="KW-1185">Reference proteome</keyword>
<comment type="caution">
    <text evidence="9">The sequence shown here is derived from an EMBL/GenBank/DDBJ whole genome shotgun (WGS) entry which is preliminary data.</text>
</comment>
<dbReference type="InterPro" id="IPR003416">
    <property type="entry name" value="MgtC/SapB/SrpB/YhiD_fam"/>
</dbReference>
<evidence type="ECO:0000256" key="1">
    <source>
        <dbReference type="ARBA" id="ARBA00004651"/>
    </source>
</evidence>
<protein>
    <submittedName>
        <fullName evidence="9">Methyltransferase</fullName>
    </submittedName>
</protein>
<feature type="transmembrane region" description="Helical" evidence="7">
    <location>
        <begin position="82"/>
        <end position="102"/>
    </location>
</feature>
<accession>A0A5J4KPS7</accession>
<proteinExistence type="inferred from homology"/>
<feature type="transmembrane region" description="Helical" evidence="7">
    <location>
        <begin position="26"/>
        <end position="44"/>
    </location>
</feature>
<dbReference type="InterPro" id="IPR002912">
    <property type="entry name" value="ACT_dom"/>
</dbReference>
<evidence type="ECO:0000313" key="10">
    <source>
        <dbReference type="Proteomes" id="UP000326912"/>
    </source>
</evidence>
<dbReference type="Pfam" id="PF02308">
    <property type="entry name" value="MgtC"/>
    <property type="match status" value="1"/>
</dbReference>
<comment type="similarity">
    <text evidence="2">Belongs to the MgtC/SapB family.</text>
</comment>
<keyword evidence="6 7" id="KW-0472">Membrane</keyword>